<feature type="region of interest" description="Disordered" evidence="4">
    <location>
        <begin position="212"/>
        <end position="243"/>
    </location>
</feature>
<evidence type="ECO:0000256" key="4">
    <source>
        <dbReference type="SAM" id="MobiDB-lite"/>
    </source>
</evidence>
<feature type="domain" description="Superoxide dismutase copper/zinc binding" evidence="5">
    <location>
        <begin position="106"/>
        <end position="251"/>
    </location>
</feature>
<protein>
    <recommendedName>
        <fullName evidence="3">Superoxide dismutase [Cu-Zn]</fullName>
        <ecNumber evidence="3">1.15.1.1</ecNumber>
    </recommendedName>
</protein>
<evidence type="ECO:0000256" key="3">
    <source>
        <dbReference type="RuleBase" id="RU000393"/>
    </source>
</evidence>
<comment type="cofactor">
    <cofactor evidence="3">
        <name>Cu cation</name>
        <dbReference type="ChEBI" id="CHEBI:23378"/>
    </cofactor>
    <text evidence="3">Binds 1 copper ion per subunit.</text>
</comment>
<evidence type="ECO:0000259" key="5">
    <source>
        <dbReference type="Pfam" id="PF00080"/>
    </source>
</evidence>
<keyword evidence="3" id="KW-0479">Metal-binding</keyword>
<comment type="catalytic activity">
    <reaction evidence="3">
        <text>2 superoxide + 2 H(+) = H2O2 + O2</text>
        <dbReference type="Rhea" id="RHEA:20696"/>
        <dbReference type="ChEBI" id="CHEBI:15378"/>
        <dbReference type="ChEBI" id="CHEBI:15379"/>
        <dbReference type="ChEBI" id="CHEBI:16240"/>
        <dbReference type="ChEBI" id="CHEBI:18421"/>
        <dbReference type="EC" id="1.15.1.1"/>
    </reaction>
</comment>
<organism evidence="6 7">
    <name type="scientific">Citricoccus zhacaiensis</name>
    <dbReference type="NCBI Taxonomy" id="489142"/>
    <lineage>
        <taxon>Bacteria</taxon>
        <taxon>Bacillati</taxon>
        <taxon>Actinomycetota</taxon>
        <taxon>Actinomycetes</taxon>
        <taxon>Micrococcales</taxon>
        <taxon>Micrococcaceae</taxon>
        <taxon>Citricoccus</taxon>
    </lineage>
</organism>
<dbReference type="Proteomes" id="UP000642509">
    <property type="component" value="Unassembled WGS sequence"/>
</dbReference>
<comment type="function">
    <text evidence="2">Destroys radicals which are normally produced within the cells and which are toxic to biological systems. May play a role in favoring mycobacterial survival in phagocytes.</text>
</comment>
<keyword evidence="3" id="KW-0862">Zinc</keyword>
<evidence type="ECO:0000313" key="7">
    <source>
        <dbReference type="Proteomes" id="UP000642509"/>
    </source>
</evidence>
<dbReference type="PANTHER" id="PTHR10003">
    <property type="entry name" value="SUPEROXIDE DISMUTASE CU-ZN -RELATED"/>
    <property type="match status" value="1"/>
</dbReference>
<dbReference type="InterPro" id="IPR001424">
    <property type="entry name" value="SOD_Cu_Zn_dom"/>
</dbReference>
<proteinExistence type="inferred from homology"/>
<dbReference type="PROSITE" id="PS00332">
    <property type="entry name" value="SOD_CU_ZN_2"/>
    <property type="match status" value="1"/>
</dbReference>
<evidence type="ECO:0000256" key="2">
    <source>
        <dbReference type="ARBA" id="ARBA00024900"/>
    </source>
</evidence>
<dbReference type="EMBL" id="BMLQ01000004">
    <property type="protein sequence ID" value="GGO45290.1"/>
    <property type="molecule type" value="Genomic_DNA"/>
</dbReference>
<keyword evidence="3" id="KW-0560">Oxidoreductase</keyword>
<comment type="cofactor">
    <cofactor evidence="3">
        <name>Zn(2+)</name>
        <dbReference type="ChEBI" id="CHEBI:29105"/>
    </cofactor>
    <text evidence="3">Binds 1 zinc ion per subunit.</text>
</comment>
<evidence type="ECO:0000313" key="6">
    <source>
        <dbReference type="EMBL" id="GGO45290.1"/>
    </source>
</evidence>
<dbReference type="Gene3D" id="2.60.40.200">
    <property type="entry name" value="Superoxide dismutase, copper/zinc binding domain"/>
    <property type="match status" value="1"/>
</dbReference>
<sequence length="255" mass="25939">MTAHFSPRNTPLRTATALLGLGGILVLGACAPESASETTPEGGASAPDGGVQSLSPGATEGAETTDTMASDATNTADSDAAGSGTGESGATADYTASMQDIESEVGTAQIREMDGAMEFTVEVSGMEPGFYGLHVHEIGECNPDSAAPDDPSELGAFLSAGSHIGADESDHPDHAGDLPPILVQESGEGHLTFQTDRLTAEHLQDEDGAAMMLHSDPDNFANIPERYAPDGPDEDTTGTGDAGFRWACGVVETAG</sequence>
<dbReference type="InterPro" id="IPR024134">
    <property type="entry name" value="SOD_Cu/Zn_/chaperone"/>
</dbReference>
<comment type="caution">
    <text evidence="6">The sequence shown here is derived from an EMBL/GenBank/DDBJ whole genome shotgun (WGS) entry which is preliminary data.</text>
</comment>
<dbReference type="SUPFAM" id="SSF49329">
    <property type="entry name" value="Cu,Zn superoxide dismutase-like"/>
    <property type="match status" value="1"/>
</dbReference>
<dbReference type="RefSeq" id="WP_188805790.1">
    <property type="nucleotide sequence ID" value="NZ_BAAAOU010000005.1"/>
</dbReference>
<keyword evidence="7" id="KW-1185">Reference proteome</keyword>
<dbReference type="Pfam" id="PF00080">
    <property type="entry name" value="Sod_Cu"/>
    <property type="match status" value="1"/>
</dbReference>
<dbReference type="InterPro" id="IPR018152">
    <property type="entry name" value="SOD_Cu/Zn_BS"/>
</dbReference>
<feature type="region of interest" description="Disordered" evidence="4">
    <location>
        <begin position="34"/>
        <end position="91"/>
    </location>
</feature>
<accession>A0ABQ2LZF4</accession>
<reference evidence="7" key="1">
    <citation type="journal article" date="2019" name="Int. J. Syst. Evol. Microbiol.">
        <title>The Global Catalogue of Microorganisms (GCM) 10K type strain sequencing project: providing services to taxonomists for standard genome sequencing and annotation.</title>
        <authorList>
            <consortium name="The Broad Institute Genomics Platform"/>
            <consortium name="The Broad Institute Genome Sequencing Center for Infectious Disease"/>
            <person name="Wu L."/>
            <person name="Ma J."/>
        </authorList>
    </citation>
    <scope>NUCLEOTIDE SEQUENCE [LARGE SCALE GENOMIC DNA]</scope>
    <source>
        <strain evidence="7">CGMCC 1.7064</strain>
    </source>
</reference>
<feature type="compositionally biased region" description="Low complexity" evidence="4">
    <location>
        <begin position="64"/>
        <end position="91"/>
    </location>
</feature>
<keyword evidence="3" id="KW-0186">Copper</keyword>
<dbReference type="InterPro" id="IPR036423">
    <property type="entry name" value="SOD-like_Cu/Zn_dom_sf"/>
</dbReference>
<evidence type="ECO:0000256" key="1">
    <source>
        <dbReference type="ARBA" id="ARBA00010457"/>
    </source>
</evidence>
<name>A0ABQ2LZF4_9MICC</name>
<gene>
    <name evidence="6" type="primary">sodC</name>
    <name evidence="6" type="ORF">GCM10010977_17700</name>
</gene>
<dbReference type="EC" id="1.15.1.1" evidence="3"/>
<comment type="similarity">
    <text evidence="1 3">Belongs to the Cu-Zn superoxide dismutase family.</text>
</comment>